<dbReference type="AlphaFoldDB" id="A0AA35TIX9"/>
<dbReference type="Proteomes" id="UP001174909">
    <property type="component" value="Unassembled WGS sequence"/>
</dbReference>
<keyword evidence="2" id="KW-0812">Transmembrane</keyword>
<comment type="caution">
    <text evidence="3">The sequence shown here is derived from an EMBL/GenBank/DDBJ whole genome shotgun (WGS) entry which is preliminary data.</text>
</comment>
<feature type="compositionally biased region" description="Low complexity" evidence="1">
    <location>
        <begin position="84"/>
        <end position="110"/>
    </location>
</feature>
<dbReference type="Gene3D" id="3.40.390.10">
    <property type="entry name" value="Collagenase (Catalytic Domain)"/>
    <property type="match status" value="1"/>
</dbReference>
<reference evidence="3" key="1">
    <citation type="submission" date="2023-03" db="EMBL/GenBank/DDBJ databases">
        <authorList>
            <person name="Steffen K."/>
            <person name="Cardenas P."/>
        </authorList>
    </citation>
    <scope>NUCLEOTIDE SEQUENCE</scope>
</reference>
<gene>
    <name evidence="3" type="ORF">GBAR_LOCUS26922</name>
</gene>
<dbReference type="SUPFAM" id="SSF55486">
    <property type="entry name" value="Metalloproteases ('zincins'), catalytic domain"/>
    <property type="match status" value="1"/>
</dbReference>
<dbReference type="PROSITE" id="PS51885">
    <property type="entry name" value="NEPRILYSIN"/>
    <property type="match status" value="1"/>
</dbReference>
<feature type="transmembrane region" description="Helical" evidence="2">
    <location>
        <begin position="49"/>
        <end position="78"/>
    </location>
</feature>
<feature type="non-terminal residue" evidence="3">
    <location>
        <position position="1"/>
    </location>
</feature>
<dbReference type="GO" id="GO:0004222">
    <property type="term" value="F:metalloendopeptidase activity"/>
    <property type="evidence" value="ECO:0007669"/>
    <property type="project" value="InterPro"/>
</dbReference>
<evidence type="ECO:0000256" key="2">
    <source>
        <dbReference type="SAM" id="Phobius"/>
    </source>
</evidence>
<proteinExistence type="predicted"/>
<protein>
    <submittedName>
        <fullName evidence="3">Endothelin-converting enzyme 2</fullName>
    </submittedName>
</protein>
<keyword evidence="2" id="KW-0472">Membrane</keyword>
<dbReference type="EMBL" id="CASHTH010003753">
    <property type="protein sequence ID" value="CAI8048839.1"/>
    <property type="molecule type" value="Genomic_DNA"/>
</dbReference>
<name>A0AA35TIX9_GEOBA</name>
<keyword evidence="4" id="KW-1185">Reference proteome</keyword>
<dbReference type="GO" id="GO:0006508">
    <property type="term" value="P:proteolysis"/>
    <property type="evidence" value="ECO:0007669"/>
    <property type="project" value="InterPro"/>
</dbReference>
<evidence type="ECO:0000256" key="1">
    <source>
        <dbReference type="SAM" id="MobiDB-lite"/>
    </source>
</evidence>
<feature type="region of interest" description="Disordered" evidence="1">
    <location>
        <begin position="84"/>
        <end position="121"/>
    </location>
</feature>
<accession>A0AA35TIX9</accession>
<organism evidence="3 4">
    <name type="scientific">Geodia barretti</name>
    <name type="common">Barrett's horny sponge</name>
    <dbReference type="NCBI Taxonomy" id="519541"/>
    <lineage>
        <taxon>Eukaryota</taxon>
        <taxon>Metazoa</taxon>
        <taxon>Porifera</taxon>
        <taxon>Demospongiae</taxon>
        <taxon>Heteroscleromorpha</taxon>
        <taxon>Tetractinellida</taxon>
        <taxon>Astrophorina</taxon>
        <taxon>Geodiidae</taxon>
        <taxon>Geodia</taxon>
    </lineage>
</organism>
<sequence>MSVRSSQQEGEEEASEKLHLLKQMNMEDEQQLLNARDSKSPGSYSCLRFTVVVLTLVLIVATSAIVGLAVGLGVSVAANGRISHRTSSSSSSSSIISSSASPPHTSTVLPSPSPSPSPTPTNTVCMTESCVTLAALVLDNMDRSIDPCEDFYNFS</sequence>
<keyword evidence="2" id="KW-1133">Transmembrane helix</keyword>
<evidence type="ECO:0000313" key="4">
    <source>
        <dbReference type="Proteomes" id="UP001174909"/>
    </source>
</evidence>
<evidence type="ECO:0000313" key="3">
    <source>
        <dbReference type="EMBL" id="CAI8048839.1"/>
    </source>
</evidence>
<dbReference type="InterPro" id="IPR024079">
    <property type="entry name" value="MetalloPept_cat_dom_sf"/>
</dbReference>
<dbReference type="InterPro" id="IPR000718">
    <property type="entry name" value="Peptidase_M13"/>
</dbReference>